<dbReference type="Proteomes" id="UP000691718">
    <property type="component" value="Unassembled WGS sequence"/>
</dbReference>
<keyword evidence="3 10" id="KW-0217">Developmental protein</keyword>
<keyword evidence="7" id="KW-1015">Disulfide bond</keyword>
<dbReference type="GO" id="GO:0045165">
    <property type="term" value="P:cell fate commitment"/>
    <property type="evidence" value="ECO:0007669"/>
    <property type="project" value="TreeGrafter"/>
</dbReference>
<evidence type="ECO:0000256" key="8">
    <source>
        <dbReference type="ARBA" id="ARBA00023180"/>
    </source>
</evidence>
<feature type="compositionally biased region" description="Basic and acidic residues" evidence="11">
    <location>
        <begin position="147"/>
        <end position="161"/>
    </location>
</feature>
<dbReference type="GO" id="GO:0005615">
    <property type="term" value="C:extracellular space"/>
    <property type="evidence" value="ECO:0007669"/>
    <property type="project" value="TreeGrafter"/>
</dbReference>
<dbReference type="GO" id="GO:0030182">
    <property type="term" value="P:neuron differentiation"/>
    <property type="evidence" value="ECO:0007669"/>
    <property type="project" value="TreeGrafter"/>
</dbReference>
<dbReference type="InterPro" id="IPR006578">
    <property type="entry name" value="MADF-dom"/>
</dbReference>
<dbReference type="PROSITE" id="PS51029">
    <property type="entry name" value="MADF"/>
    <property type="match status" value="1"/>
</dbReference>
<dbReference type="FunFam" id="3.30.2460.20:FF:000001">
    <property type="entry name" value="Wnt homolog"/>
    <property type="match status" value="1"/>
</dbReference>
<keyword evidence="5" id="KW-0272">Extracellular matrix</keyword>
<comment type="caution">
    <text evidence="13">The sequence shown here is derived from an EMBL/GenBank/DDBJ whole genome shotgun (WGS) entry which is preliminary data.</text>
</comment>
<dbReference type="SMART" id="SM00097">
    <property type="entry name" value="WNT1"/>
    <property type="match status" value="1"/>
</dbReference>
<dbReference type="GO" id="GO:0060560">
    <property type="term" value="P:developmental growth involved in morphogenesis"/>
    <property type="evidence" value="ECO:0007669"/>
    <property type="project" value="UniProtKB-ARBA"/>
</dbReference>
<organism evidence="13 14">
    <name type="scientific">Parnassius apollo</name>
    <name type="common">Apollo butterfly</name>
    <name type="synonym">Papilio apollo</name>
    <dbReference type="NCBI Taxonomy" id="110799"/>
    <lineage>
        <taxon>Eukaryota</taxon>
        <taxon>Metazoa</taxon>
        <taxon>Ecdysozoa</taxon>
        <taxon>Arthropoda</taxon>
        <taxon>Hexapoda</taxon>
        <taxon>Insecta</taxon>
        <taxon>Pterygota</taxon>
        <taxon>Neoptera</taxon>
        <taxon>Endopterygota</taxon>
        <taxon>Lepidoptera</taxon>
        <taxon>Glossata</taxon>
        <taxon>Ditrysia</taxon>
        <taxon>Papilionoidea</taxon>
        <taxon>Papilionidae</taxon>
        <taxon>Parnassiinae</taxon>
        <taxon>Parnassini</taxon>
        <taxon>Parnassius</taxon>
        <taxon>Parnassius</taxon>
    </lineage>
</organism>
<dbReference type="PANTHER" id="PTHR12027:SF72">
    <property type="entry name" value="PROTEIN WNT-6"/>
    <property type="match status" value="1"/>
</dbReference>
<dbReference type="OrthoDB" id="5945655at2759"/>
<dbReference type="CDD" id="cd19338">
    <property type="entry name" value="Wnt_Wnt6"/>
    <property type="match status" value="1"/>
</dbReference>
<dbReference type="PANTHER" id="PTHR12027">
    <property type="entry name" value="WNT RELATED"/>
    <property type="match status" value="1"/>
</dbReference>
<dbReference type="GO" id="GO:0005109">
    <property type="term" value="F:frizzled binding"/>
    <property type="evidence" value="ECO:0007669"/>
    <property type="project" value="TreeGrafter"/>
</dbReference>
<protein>
    <recommendedName>
        <fullName evidence="10">Protein Wnt</fullName>
    </recommendedName>
</protein>
<sequence>MASSSTKSPPAWTIEKVIEFIELYQAHPIIWDATRKDRKNKNLLADAWRTIQQNMGMNFSIEDLKKKRESLMSKSRLYRKKISDSTRPGSSTDDIFKPNWFAYELMDRFLAPIYDKSDTVTINTETMEFPNEDSNQDRSFSNEEQAFKIEVPRQPKNGENRKSRKASGSAVILDPRMVCKKNRRTRGRLAQICKNETGLLKEITKGVTLGATECAYQFRNRRWNCTTQRRSMRKILVRDTRETGFVNAITAAGVTYAITRACTAGALLECSCEKDVTKPRRGRISPVPLPPSSVETDRWQWGGCSDNIRFGLQKSREFMDSRYRKRSDNIKTLIKLHNHNAGRLAIKNNMRVECKCHGLSGSCTLRTCWWRMPAFREVGNRLRDRFEGASKVISNNNGEGFMPESPNLKNPGKKDIIYSEESPDFCTPNMKTGSLGTEGRQCNISSAGTDSCDQLCCRRGYVQNTITESENCNCQFKWCCEVICETCYIKRDVQTCL</sequence>
<keyword evidence="4" id="KW-0964">Secreted</keyword>
<dbReference type="GO" id="GO:0000902">
    <property type="term" value="P:cell morphogenesis"/>
    <property type="evidence" value="ECO:0007669"/>
    <property type="project" value="UniProtKB-ARBA"/>
</dbReference>
<dbReference type="EMBL" id="CAJQZP010001607">
    <property type="protein sequence ID" value="CAG5056511.1"/>
    <property type="molecule type" value="Genomic_DNA"/>
</dbReference>
<proteinExistence type="inferred from homology"/>
<keyword evidence="9" id="KW-0449">Lipoprotein</keyword>
<evidence type="ECO:0000256" key="11">
    <source>
        <dbReference type="SAM" id="MobiDB-lite"/>
    </source>
</evidence>
<evidence type="ECO:0000256" key="2">
    <source>
        <dbReference type="ARBA" id="ARBA00005683"/>
    </source>
</evidence>
<keyword evidence="6 10" id="KW-0879">Wnt signaling pathway</keyword>
<dbReference type="Pfam" id="PF10545">
    <property type="entry name" value="MADF_DNA_bdg"/>
    <property type="match status" value="1"/>
</dbReference>
<evidence type="ECO:0000256" key="9">
    <source>
        <dbReference type="ARBA" id="ARBA00023288"/>
    </source>
</evidence>
<keyword evidence="8" id="KW-0325">Glycoprotein</keyword>
<dbReference type="PROSITE" id="PS00246">
    <property type="entry name" value="WNT1"/>
    <property type="match status" value="1"/>
</dbReference>
<dbReference type="InterPro" id="IPR005817">
    <property type="entry name" value="Wnt"/>
</dbReference>
<dbReference type="InterPro" id="IPR018161">
    <property type="entry name" value="Wnt_CS"/>
</dbReference>
<dbReference type="AlphaFoldDB" id="A0A8S3Y7V9"/>
<evidence type="ECO:0000256" key="6">
    <source>
        <dbReference type="ARBA" id="ARBA00022687"/>
    </source>
</evidence>
<evidence type="ECO:0000259" key="12">
    <source>
        <dbReference type="PROSITE" id="PS51029"/>
    </source>
</evidence>
<accession>A0A8S3Y7V9</accession>
<dbReference type="GO" id="GO:0060070">
    <property type="term" value="P:canonical Wnt signaling pathway"/>
    <property type="evidence" value="ECO:0007669"/>
    <property type="project" value="TreeGrafter"/>
</dbReference>
<keyword evidence="14" id="KW-1185">Reference proteome</keyword>
<comment type="similarity">
    <text evidence="2 10">Belongs to the Wnt family.</text>
</comment>
<evidence type="ECO:0000313" key="13">
    <source>
        <dbReference type="EMBL" id="CAG5056511.1"/>
    </source>
</evidence>
<dbReference type="SMART" id="SM00595">
    <property type="entry name" value="MADF"/>
    <property type="match status" value="1"/>
</dbReference>
<dbReference type="GO" id="GO:0005125">
    <property type="term" value="F:cytokine activity"/>
    <property type="evidence" value="ECO:0007669"/>
    <property type="project" value="TreeGrafter"/>
</dbReference>
<evidence type="ECO:0000256" key="5">
    <source>
        <dbReference type="ARBA" id="ARBA00022530"/>
    </source>
</evidence>
<evidence type="ECO:0000256" key="1">
    <source>
        <dbReference type="ARBA" id="ARBA00004498"/>
    </source>
</evidence>
<feature type="domain" description="MADF" evidence="12">
    <location>
        <begin position="19"/>
        <end position="114"/>
    </location>
</feature>
<evidence type="ECO:0000256" key="7">
    <source>
        <dbReference type="ARBA" id="ARBA00023157"/>
    </source>
</evidence>
<evidence type="ECO:0000256" key="3">
    <source>
        <dbReference type="ARBA" id="ARBA00022473"/>
    </source>
</evidence>
<name>A0A8S3Y7V9_PARAO</name>
<gene>
    <name evidence="13" type="ORF">PAPOLLO_LOCUS26749</name>
</gene>
<dbReference type="Pfam" id="PF00110">
    <property type="entry name" value="wnt"/>
    <property type="match status" value="1"/>
</dbReference>
<evidence type="ECO:0000256" key="4">
    <source>
        <dbReference type="ARBA" id="ARBA00022525"/>
    </source>
</evidence>
<dbReference type="InterPro" id="IPR009143">
    <property type="entry name" value="Wnt6"/>
</dbReference>
<evidence type="ECO:0000313" key="14">
    <source>
        <dbReference type="Proteomes" id="UP000691718"/>
    </source>
</evidence>
<feature type="region of interest" description="Disordered" evidence="11">
    <location>
        <begin position="147"/>
        <end position="167"/>
    </location>
</feature>
<dbReference type="GO" id="GO:0007517">
    <property type="term" value="P:muscle organ development"/>
    <property type="evidence" value="ECO:0007669"/>
    <property type="project" value="UniProtKB-ARBA"/>
</dbReference>
<comment type="subcellular location">
    <subcellularLocation>
        <location evidence="1 10">Secreted</location>
        <location evidence="1 10">Extracellular space</location>
        <location evidence="1 10">Extracellular matrix</location>
    </subcellularLocation>
</comment>
<reference evidence="13" key="1">
    <citation type="submission" date="2021-04" db="EMBL/GenBank/DDBJ databases">
        <authorList>
            <person name="Tunstrom K."/>
        </authorList>
    </citation>
    <scope>NUCLEOTIDE SEQUENCE</scope>
</reference>
<evidence type="ECO:0000256" key="10">
    <source>
        <dbReference type="RuleBase" id="RU003500"/>
    </source>
</evidence>
<comment type="function">
    <text evidence="10">Ligand for members of the frizzled family of seven transmembrane receptors.</text>
</comment>